<evidence type="ECO:0000256" key="4">
    <source>
        <dbReference type="ARBA" id="ARBA00023242"/>
    </source>
</evidence>
<evidence type="ECO:0000256" key="1">
    <source>
        <dbReference type="ARBA" id="ARBA00004123"/>
    </source>
</evidence>
<evidence type="ECO:0000256" key="3">
    <source>
        <dbReference type="ARBA" id="ARBA00022490"/>
    </source>
</evidence>
<keyword evidence="6" id="KW-1185">Reference proteome</keyword>
<proteinExistence type="predicted"/>
<keyword evidence="3" id="KW-0963">Cytoplasm</keyword>
<keyword evidence="4" id="KW-0539">Nucleus</keyword>
<dbReference type="AlphaFoldDB" id="A0A9P5Y4L3"/>
<comment type="subcellular location">
    <subcellularLocation>
        <location evidence="2">Cytoplasm</location>
    </subcellularLocation>
    <subcellularLocation>
        <location evidence="1">Nucleus</location>
    </subcellularLocation>
</comment>
<dbReference type="PANTHER" id="PTHR31250">
    <property type="entry name" value="IQ DOMAIN-CONTAINING PROTEIN IQM3"/>
    <property type="match status" value="1"/>
</dbReference>
<accession>A0A9P5Y4L3</accession>
<evidence type="ECO:0000313" key="6">
    <source>
        <dbReference type="Proteomes" id="UP000807353"/>
    </source>
</evidence>
<dbReference type="Proteomes" id="UP000807353">
    <property type="component" value="Unassembled WGS sequence"/>
</dbReference>
<organism evidence="5 6">
    <name type="scientific">Collybia nuda</name>
    <dbReference type="NCBI Taxonomy" id="64659"/>
    <lineage>
        <taxon>Eukaryota</taxon>
        <taxon>Fungi</taxon>
        <taxon>Dikarya</taxon>
        <taxon>Basidiomycota</taxon>
        <taxon>Agaricomycotina</taxon>
        <taxon>Agaricomycetes</taxon>
        <taxon>Agaricomycetidae</taxon>
        <taxon>Agaricales</taxon>
        <taxon>Tricholomatineae</taxon>
        <taxon>Clitocybaceae</taxon>
        <taxon>Collybia</taxon>
    </lineage>
</organism>
<sequence>MPPTSSIDSDEDHAARVAAAILIQHLWRKKFNSFPDKHSLHPEIRWQEATTQAQFAVRHHSVFCIQFLTYRTKPKVDRAAAYHGKNSPRERWKRAAFLVGRLLDADSALKTPGVHQVDAEQKHLETQHWLELVDEKHRYGSNWFNYLVEIDDNGKLFWVKNNQPVDTTAGLWVDAGDGMGVVPQDLPEPPLKEYRTTISTMPSASRQSKEAVHYVDQVVGGYKWSQYLKRYFTPKRIVQRLFRKVIRRNTWIYVSVSFINIFVGIKERNNSYTFSSIWPLQHFHTFLKVLAERGVDMSKVKVNKAEATLWG</sequence>
<dbReference type="GO" id="GO:0005737">
    <property type="term" value="C:cytoplasm"/>
    <property type="evidence" value="ECO:0007669"/>
    <property type="project" value="UniProtKB-SubCell"/>
</dbReference>
<dbReference type="PANTHER" id="PTHR31250:SF27">
    <property type="entry name" value="IQ DOMAIN-CONTAINING PROTEIN IQM5"/>
    <property type="match status" value="1"/>
</dbReference>
<evidence type="ECO:0000256" key="2">
    <source>
        <dbReference type="ARBA" id="ARBA00004496"/>
    </source>
</evidence>
<dbReference type="OrthoDB" id="7344096at2759"/>
<comment type="caution">
    <text evidence="5">The sequence shown here is derived from an EMBL/GenBank/DDBJ whole genome shotgun (WGS) entry which is preliminary data.</text>
</comment>
<dbReference type="InterPro" id="IPR044159">
    <property type="entry name" value="IQM"/>
</dbReference>
<dbReference type="EMBL" id="MU150275">
    <property type="protein sequence ID" value="KAF9462147.1"/>
    <property type="molecule type" value="Genomic_DNA"/>
</dbReference>
<reference evidence="5" key="1">
    <citation type="submission" date="2020-11" db="EMBL/GenBank/DDBJ databases">
        <authorList>
            <consortium name="DOE Joint Genome Institute"/>
            <person name="Ahrendt S."/>
            <person name="Riley R."/>
            <person name="Andreopoulos W."/>
            <person name="Labutti K."/>
            <person name="Pangilinan J."/>
            <person name="Ruiz-Duenas F.J."/>
            <person name="Barrasa J.M."/>
            <person name="Sanchez-Garcia M."/>
            <person name="Camarero S."/>
            <person name="Miyauchi S."/>
            <person name="Serrano A."/>
            <person name="Linde D."/>
            <person name="Babiker R."/>
            <person name="Drula E."/>
            <person name="Ayuso-Fernandez I."/>
            <person name="Pacheco R."/>
            <person name="Padilla G."/>
            <person name="Ferreira P."/>
            <person name="Barriuso J."/>
            <person name="Kellner H."/>
            <person name="Castanera R."/>
            <person name="Alfaro M."/>
            <person name="Ramirez L."/>
            <person name="Pisabarro A.G."/>
            <person name="Kuo A."/>
            <person name="Tritt A."/>
            <person name="Lipzen A."/>
            <person name="He G."/>
            <person name="Yan M."/>
            <person name="Ng V."/>
            <person name="Cullen D."/>
            <person name="Martin F."/>
            <person name="Rosso M.-N."/>
            <person name="Henrissat B."/>
            <person name="Hibbett D."/>
            <person name="Martinez A.T."/>
            <person name="Grigoriev I.V."/>
        </authorList>
    </citation>
    <scope>NUCLEOTIDE SEQUENCE</scope>
    <source>
        <strain evidence="5">CBS 247.69</strain>
    </source>
</reference>
<dbReference type="GO" id="GO:0005634">
    <property type="term" value="C:nucleus"/>
    <property type="evidence" value="ECO:0007669"/>
    <property type="project" value="UniProtKB-SubCell"/>
</dbReference>
<gene>
    <name evidence="5" type="ORF">BDZ94DRAFT_1166419</name>
</gene>
<evidence type="ECO:0000313" key="5">
    <source>
        <dbReference type="EMBL" id="KAF9462147.1"/>
    </source>
</evidence>
<name>A0A9P5Y4L3_9AGAR</name>
<protein>
    <submittedName>
        <fullName evidence="5">Uncharacterized protein</fullName>
    </submittedName>
</protein>